<dbReference type="PROSITE" id="PS00211">
    <property type="entry name" value="ABC_TRANSPORTER_1"/>
    <property type="match status" value="1"/>
</dbReference>
<dbReference type="InterPro" id="IPR011527">
    <property type="entry name" value="ABC1_TM_dom"/>
</dbReference>
<dbReference type="SUPFAM" id="SSF90123">
    <property type="entry name" value="ABC transporter transmembrane region"/>
    <property type="match status" value="1"/>
</dbReference>
<dbReference type="Gene3D" id="1.20.1560.10">
    <property type="entry name" value="ABC transporter type 1, transmembrane domain"/>
    <property type="match status" value="1"/>
</dbReference>
<evidence type="ECO:0000256" key="4">
    <source>
        <dbReference type="ARBA" id="ARBA00022840"/>
    </source>
</evidence>
<feature type="transmembrane region" description="Helical" evidence="7">
    <location>
        <begin position="12"/>
        <end position="35"/>
    </location>
</feature>
<evidence type="ECO:0000313" key="10">
    <source>
        <dbReference type="EMBL" id="CAA9552792.1"/>
    </source>
</evidence>
<protein>
    <submittedName>
        <fullName evidence="10">Efflux ABC transporter, permease/ATP-binding protein</fullName>
    </submittedName>
</protein>
<dbReference type="InterPro" id="IPR003593">
    <property type="entry name" value="AAA+_ATPase"/>
</dbReference>
<dbReference type="Pfam" id="PF00664">
    <property type="entry name" value="ABC_membrane"/>
    <property type="match status" value="1"/>
</dbReference>
<keyword evidence="2 7" id="KW-0812">Transmembrane</keyword>
<dbReference type="InterPro" id="IPR017871">
    <property type="entry name" value="ABC_transporter-like_CS"/>
</dbReference>
<dbReference type="PANTHER" id="PTHR24221:SF654">
    <property type="entry name" value="ATP-BINDING CASSETTE SUB-FAMILY B MEMBER 6"/>
    <property type="match status" value="1"/>
</dbReference>
<comment type="subcellular location">
    <subcellularLocation>
        <location evidence="1">Cell membrane</location>
        <topology evidence="1">Multi-pass membrane protein</topology>
    </subcellularLocation>
</comment>
<evidence type="ECO:0000256" key="6">
    <source>
        <dbReference type="ARBA" id="ARBA00023136"/>
    </source>
</evidence>
<evidence type="ECO:0000259" key="8">
    <source>
        <dbReference type="PROSITE" id="PS50893"/>
    </source>
</evidence>
<keyword evidence="4 10" id="KW-0067">ATP-binding</keyword>
<dbReference type="GO" id="GO:0016887">
    <property type="term" value="F:ATP hydrolysis activity"/>
    <property type="evidence" value="ECO:0007669"/>
    <property type="project" value="InterPro"/>
</dbReference>
<evidence type="ECO:0000256" key="2">
    <source>
        <dbReference type="ARBA" id="ARBA00022692"/>
    </source>
</evidence>
<gene>
    <name evidence="10" type="ORF">AVDCRST_MAG86-161</name>
</gene>
<keyword evidence="3" id="KW-0547">Nucleotide-binding</keyword>
<evidence type="ECO:0000256" key="1">
    <source>
        <dbReference type="ARBA" id="ARBA00004651"/>
    </source>
</evidence>
<dbReference type="SUPFAM" id="SSF52540">
    <property type="entry name" value="P-loop containing nucleoside triphosphate hydrolases"/>
    <property type="match status" value="1"/>
</dbReference>
<dbReference type="PANTHER" id="PTHR24221">
    <property type="entry name" value="ATP-BINDING CASSETTE SUB-FAMILY B"/>
    <property type="match status" value="1"/>
</dbReference>
<dbReference type="PROSITE" id="PS50929">
    <property type="entry name" value="ABC_TM1F"/>
    <property type="match status" value="1"/>
</dbReference>
<dbReference type="PROSITE" id="PS50893">
    <property type="entry name" value="ABC_TRANSPORTER_2"/>
    <property type="match status" value="1"/>
</dbReference>
<dbReference type="EMBL" id="CADCWP010000002">
    <property type="protein sequence ID" value="CAA9552792.1"/>
    <property type="molecule type" value="Genomic_DNA"/>
</dbReference>
<dbReference type="InterPro" id="IPR036640">
    <property type="entry name" value="ABC1_TM_sf"/>
</dbReference>
<keyword evidence="5 7" id="KW-1133">Transmembrane helix</keyword>
<evidence type="ECO:0000256" key="7">
    <source>
        <dbReference type="SAM" id="Phobius"/>
    </source>
</evidence>
<organism evidence="10">
    <name type="scientific">uncultured Truepera sp</name>
    <dbReference type="NCBI Taxonomy" id="543023"/>
    <lineage>
        <taxon>Bacteria</taxon>
        <taxon>Thermotogati</taxon>
        <taxon>Deinococcota</taxon>
        <taxon>Deinococci</taxon>
        <taxon>Trueperales</taxon>
        <taxon>Trueperaceae</taxon>
        <taxon>Truepera</taxon>
        <taxon>environmental samples</taxon>
    </lineage>
</organism>
<dbReference type="GO" id="GO:0005886">
    <property type="term" value="C:plasma membrane"/>
    <property type="evidence" value="ECO:0007669"/>
    <property type="project" value="UniProtKB-SubCell"/>
</dbReference>
<dbReference type="InterPro" id="IPR003439">
    <property type="entry name" value="ABC_transporter-like_ATP-bd"/>
</dbReference>
<accession>A0A6J4UP52</accession>
<feature type="transmembrane region" description="Helical" evidence="7">
    <location>
        <begin position="153"/>
        <end position="171"/>
    </location>
</feature>
<dbReference type="GO" id="GO:0005524">
    <property type="term" value="F:ATP binding"/>
    <property type="evidence" value="ECO:0007669"/>
    <property type="project" value="UniProtKB-KW"/>
</dbReference>
<feature type="domain" description="ABC transmembrane type-1" evidence="9">
    <location>
        <begin position="15"/>
        <end position="296"/>
    </location>
</feature>
<reference evidence="10" key="1">
    <citation type="submission" date="2020-02" db="EMBL/GenBank/DDBJ databases">
        <authorList>
            <person name="Meier V. D."/>
        </authorList>
    </citation>
    <scope>NUCLEOTIDE SEQUENCE</scope>
    <source>
        <strain evidence="10">AVDCRST_MAG86</strain>
    </source>
</reference>
<dbReference type="SMART" id="SM00382">
    <property type="entry name" value="AAA"/>
    <property type="match status" value="1"/>
</dbReference>
<sequence>MNLPNLLLPRTALSAWGALAATLNALIRVAVAPILVQPLFDQVFIRGDFDALPGVLWLGGGALLVGSAALWAQDAVFGGVAARTAAAWRAGLYRTLLSVPENTRQTSGGLTGRVLSDLKEVEAYLQVGLGTLIAESLTLLLSVAYLFYVNRSATLLLVGLSAPLAGALVWAGRGIKRRSFQTQRLLEETSAHLQEGLAQREVVRAFGLEAFLLGRFGVANAGAARAQAARARWAAVQTPLAQTLGFVALALLLIVLTRSVQNGGMSLGEVGAFVTLLALLSTPAQLLPRGYAHLQSARAAAARLADLRDLERPAESFPLVPLPPRLPVLELTNLTFKRPTETVLDGVTLTMSGPALVTLTGPSGGGKTTLLKLLLGLLPPTSGRVLLAGTDLSLYPSAERQRRLAYVPQDNTLFRASLRDNLTLGEPFSDDDVWAALHDVGLAETLRERGLGAPLAEGGAGLSGGQRQRLSVARAILRNPDVLLLDEPSASLDADSEQVLVKVLERQAQRRLVVVVAHRPALIGAAERTLRLEHGRILETVPA</sequence>
<dbReference type="InterPro" id="IPR027417">
    <property type="entry name" value="P-loop_NTPase"/>
</dbReference>
<keyword evidence="6 7" id="KW-0472">Membrane</keyword>
<dbReference type="GO" id="GO:0140359">
    <property type="term" value="F:ABC-type transporter activity"/>
    <property type="evidence" value="ECO:0007669"/>
    <property type="project" value="InterPro"/>
</dbReference>
<feature type="transmembrane region" description="Helical" evidence="7">
    <location>
        <begin position="240"/>
        <end position="258"/>
    </location>
</feature>
<dbReference type="GO" id="GO:0034040">
    <property type="term" value="F:ATPase-coupled lipid transmembrane transporter activity"/>
    <property type="evidence" value="ECO:0007669"/>
    <property type="project" value="TreeGrafter"/>
</dbReference>
<dbReference type="Pfam" id="PF00005">
    <property type="entry name" value="ABC_tran"/>
    <property type="match status" value="1"/>
</dbReference>
<evidence type="ECO:0000259" key="9">
    <source>
        <dbReference type="PROSITE" id="PS50929"/>
    </source>
</evidence>
<evidence type="ECO:0000256" key="3">
    <source>
        <dbReference type="ARBA" id="ARBA00022741"/>
    </source>
</evidence>
<feature type="transmembrane region" description="Helical" evidence="7">
    <location>
        <begin position="123"/>
        <end position="147"/>
    </location>
</feature>
<evidence type="ECO:0000256" key="5">
    <source>
        <dbReference type="ARBA" id="ARBA00022989"/>
    </source>
</evidence>
<name>A0A6J4UP52_9DEIN</name>
<feature type="domain" description="ABC transporter" evidence="8">
    <location>
        <begin position="329"/>
        <end position="543"/>
    </location>
</feature>
<dbReference type="AlphaFoldDB" id="A0A6J4UP52"/>
<dbReference type="InterPro" id="IPR039421">
    <property type="entry name" value="Type_1_exporter"/>
</dbReference>
<feature type="transmembrane region" description="Helical" evidence="7">
    <location>
        <begin position="55"/>
        <end position="72"/>
    </location>
</feature>
<proteinExistence type="predicted"/>
<dbReference type="Gene3D" id="3.40.50.300">
    <property type="entry name" value="P-loop containing nucleotide triphosphate hydrolases"/>
    <property type="match status" value="1"/>
</dbReference>